<proteinExistence type="predicted"/>
<keyword evidence="1" id="KW-0175">Coiled coil</keyword>
<feature type="transmembrane region" description="Helical" evidence="2">
    <location>
        <begin position="283"/>
        <end position="304"/>
    </location>
</feature>
<protein>
    <recommendedName>
        <fullName evidence="3">GGDEF domain-containing protein</fullName>
    </recommendedName>
</protein>
<dbReference type="InterPro" id="IPR043128">
    <property type="entry name" value="Rev_trsase/Diguanyl_cyclase"/>
</dbReference>
<dbReference type="PROSITE" id="PS50887">
    <property type="entry name" value="GGDEF"/>
    <property type="match status" value="1"/>
</dbReference>
<dbReference type="Gene3D" id="3.30.70.270">
    <property type="match status" value="1"/>
</dbReference>
<organism evidence="4">
    <name type="scientific">marine sediment metagenome</name>
    <dbReference type="NCBI Taxonomy" id="412755"/>
    <lineage>
        <taxon>unclassified sequences</taxon>
        <taxon>metagenomes</taxon>
        <taxon>ecological metagenomes</taxon>
    </lineage>
</organism>
<dbReference type="SUPFAM" id="SSF55073">
    <property type="entry name" value="Nucleotide cyclase"/>
    <property type="match status" value="1"/>
</dbReference>
<feature type="domain" description="GGDEF" evidence="3">
    <location>
        <begin position="417"/>
        <end position="551"/>
    </location>
</feature>
<dbReference type="EMBL" id="LAZR01000288">
    <property type="protein sequence ID" value="KKN76857.1"/>
    <property type="molecule type" value="Genomic_DNA"/>
</dbReference>
<dbReference type="Gene3D" id="3.30.450.20">
    <property type="entry name" value="PAS domain"/>
    <property type="match status" value="1"/>
</dbReference>
<comment type="caution">
    <text evidence="4">The sequence shown here is derived from an EMBL/GenBank/DDBJ whole genome shotgun (WGS) entry which is preliminary data.</text>
</comment>
<feature type="coiled-coil region" evidence="1">
    <location>
        <begin position="344"/>
        <end position="382"/>
    </location>
</feature>
<dbReference type="Pfam" id="PF00990">
    <property type="entry name" value="GGDEF"/>
    <property type="match status" value="1"/>
</dbReference>
<dbReference type="CDD" id="cd01949">
    <property type="entry name" value="GGDEF"/>
    <property type="match status" value="1"/>
</dbReference>
<dbReference type="GO" id="GO:0052621">
    <property type="term" value="F:diguanylate cyclase activity"/>
    <property type="evidence" value="ECO:0007669"/>
    <property type="project" value="TreeGrafter"/>
</dbReference>
<dbReference type="FunFam" id="3.30.70.270:FF:000001">
    <property type="entry name" value="Diguanylate cyclase domain protein"/>
    <property type="match status" value="1"/>
</dbReference>
<dbReference type="NCBIfam" id="TIGR00254">
    <property type="entry name" value="GGDEF"/>
    <property type="match status" value="1"/>
</dbReference>
<evidence type="ECO:0000313" key="4">
    <source>
        <dbReference type="EMBL" id="KKN76857.1"/>
    </source>
</evidence>
<dbReference type="PANTHER" id="PTHR45138:SF9">
    <property type="entry name" value="DIGUANYLATE CYCLASE DGCM-RELATED"/>
    <property type="match status" value="1"/>
</dbReference>
<reference evidence="4" key="1">
    <citation type="journal article" date="2015" name="Nature">
        <title>Complex archaea that bridge the gap between prokaryotes and eukaryotes.</title>
        <authorList>
            <person name="Spang A."/>
            <person name="Saw J.H."/>
            <person name="Jorgensen S.L."/>
            <person name="Zaremba-Niedzwiedzka K."/>
            <person name="Martijn J."/>
            <person name="Lind A.E."/>
            <person name="van Eijk R."/>
            <person name="Schleper C."/>
            <person name="Guy L."/>
            <person name="Ettema T.J."/>
        </authorList>
    </citation>
    <scope>NUCLEOTIDE SEQUENCE</scope>
</reference>
<keyword evidence="2" id="KW-0812">Transmembrane</keyword>
<dbReference type="CDD" id="cd12914">
    <property type="entry name" value="PDC1_DGC_like"/>
    <property type="match status" value="1"/>
</dbReference>
<dbReference type="InterPro" id="IPR050469">
    <property type="entry name" value="Diguanylate_Cyclase"/>
</dbReference>
<dbReference type="AlphaFoldDB" id="A0A0F9TPH9"/>
<evidence type="ECO:0000256" key="2">
    <source>
        <dbReference type="SAM" id="Phobius"/>
    </source>
</evidence>
<dbReference type="GO" id="GO:0043709">
    <property type="term" value="P:cell adhesion involved in single-species biofilm formation"/>
    <property type="evidence" value="ECO:0007669"/>
    <property type="project" value="TreeGrafter"/>
</dbReference>
<dbReference type="GO" id="GO:0005886">
    <property type="term" value="C:plasma membrane"/>
    <property type="evidence" value="ECO:0007669"/>
    <property type="project" value="TreeGrafter"/>
</dbReference>
<dbReference type="InterPro" id="IPR000160">
    <property type="entry name" value="GGDEF_dom"/>
</dbReference>
<accession>A0A0F9TPH9</accession>
<dbReference type="Gene3D" id="6.10.340.10">
    <property type="match status" value="1"/>
</dbReference>
<keyword evidence="2" id="KW-1133">Transmembrane helix</keyword>
<dbReference type="SMART" id="SM00267">
    <property type="entry name" value="GGDEF"/>
    <property type="match status" value="1"/>
</dbReference>
<dbReference type="PANTHER" id="PTHR45138">
    <property type="entry name" value="REGULATORY COMPONENTS OF SENSORY TRANSDUCTION SYSTEM"/>
    <property type="match status" value="1"/>
</dbReference>
<keyword evidence="2" id="KW-0472">Membrane</keyword>
<dbReference type="InterPro" id="IPR029787">
    <property type="entry name" value="Nucleotide_cyclase"/>
</dbReference>
<dbReference type="GO" id="GO:1902201">
    <property type="term" value="P:negative regulation of bacterial-type flagellum-dependent cell motility"/>
    <property type="evidence" value="ECO:0007669"/>
    <property type="project" value="TreeGrafter"/>
</dbReference>
<evidence type="ECO:0000259" key="3">
    <source>
        <dbReference type="PROSITE" id="PS50887"/>
    </source>
</evidence>
<gene>
    <name evidence="4" type="ORF">LCGC14_0366420</name>
</gene>
<name>A0A0F9TPH9_9ZZZZ</name>
<sequence>MATAGSTWLVSNLAVEALRTSTGQNLEEIAIQFRDKIDLDLSERYNDFNVVSAFITPLLEQGREAELAPIIDSLQDNFSSYAWIGFVSPEGVVVESNGGLLRGADVSQRPWFNQALKQPYMGDAHDAILLAEKLYNPTSAPLRFLDLALPLRSEEGKLLGVLGAHLYLDWVANMGQSLMTPLRRRLNAEFIVADQSGVVLIGPPGSTRQRLPDALIEQVKASNSGHLTTKLAFNDSLAEAQDYLVGFTRLQGAAEYRSFNWLVLVRKPAAEAFGTARELQKSLIIVGLLVAPILLLFVSLAARWTTRPLLSITREANQWDPEKADTLFQVREDYAEVKTLSSVLRDLVRRLARKTRELNELNAHLEQRVADRTQELERVNLQLETTARTDSLTGLSNRGHYFELGETALKKAARSNSTVAVIMFDADHFKKVNDTYGHAVGDRALVRLAQMALQALRETDILARVGGEEFAIMLENTTEQMAVEVAERLRASIEASPLVLEEGELVLTVSVGVACLKPGKSDHLETLLVLADKALYAAKAGGRNRVCRYTEIMSATDKPGATS</sequence>
<evidence type="ECO:0000256" key="1">
    <source>
        <dbReference type="SAM" id="Coils"/>
    </source>
</evidence>